<sequence length="100" mass="11050">MDAVQTAWSVFTTCYASYEVVSEAIEINAESKLWNVQMRVERARFEVWCRTLGFLDEKTGSPKSLATADLGINNGSLSDIVEVETANKLICDLLRAISSA</sequence>
<organism evidence="2 3">
    <name type="scientific">Chaetomidium leptoderma</name>
    <dbReference type="NCBI Taxonomy" id="669021"/>
    <lineage>
        <taxon>Eukaryota</taxon>
        <taxon>Fungi</taxon>
        <taxon>Dikarya</taxon>
        <taxon>Ascomycota</taxon>
        <taxon>Pezizomycotina</taxon>
        <taxon>Sordariomycetes</taxon>
        <taxon>Sordariomycetidae</taxon>
        <taxon>Sordariales</taxon>
        <taxon>Chaetomiaceae</taxon>
        <taxon>Chaetomidium</taxon>
    </lineage>
</organism>
<proteinExistence type="predicted"/>
<accession>A0AAN6VL37</accession>
<evidence type="ECO:0000313" key="2">
    <source>
        <dbReference type="EMBL" id="KAK4152786.1"/>
    </source>
</evidence>
<dbReference type="Proteomes" id="UP001302745">
    <property type="component" value="Unassembled WGS sequence"/>
</dbReference>
<dbReference type="EMBL" id="MU856962">
    <property type="protein sequence ID" value="KAK4152786.1"/>
    <property type="molecule type" value="Genomic_DNA"/>
</dbReference>
<dbReference type="InterPro" id="IPR029498">
    <property type="entry name" value="HeLo_dom"/>
</dbReference>
<dbReference type="InterPro" id="IPR038305">
    <property type="entry name" value="HeLo_sf"/>
</dbReference>
<dbReference type="AlphaFoldDB" id="A0AAN6VL37"/>
<reference evidence="2" key="2">
    <citation type="submission" date="2023-05" db="EMBL/GenBank/DDBJ databases">
        <authorList>
            <consortium name="Lawrence Berkeley National Laboratory"/>
            <person name="Steindorff A."/>
            <person name="Hensen N."/>
            <person name="Bonometti L."/>
            <person name="Westerberg I."/>
            <person name="Brannstrom I.O."/>
            <person name="Guillou S."/>
            <person name="Cros-Aarteil S."/>
            <person name="Calhoun S."/>
            <person name="Haridas S."/>
            <person name="Kuo A."/>
            <person name="Mondo S."/>
            <person name="Pangilinan J."/>
            <person name="Riley R."/>
            <person name="Labutti K."/>
            <person name="Andreopoulos B."/>
            <person name="Lipzen A."/>
            <person name="Chen C."/>
            <person name="Yanf M."/>
            <person name="Daum C."/>
            <person name="Ng V."/>
            <person name="Clum A."/>
            <person name="Ohm R."/>
            <person name="Martin F."/>
            <person name="Silar P."/>
            <person name="Natvig D."/>
            <person name="Lalanne C."/>
            <person name="Gautier V."/>
            <person name="Ament-Velasquez S.L."/>
            <person name="Kruys A."/>
            <person name="Hutchinson M.I."/>
            <person name="Powell A.J."/>
            <person name="Barry K."/>
            <person name="Miller A.N."/>
            <person name="Grigoriev I.V."/>
            <person name="Debuchy R."/>
            <person name="Gladieux P."/>
            <person name="Thoren M.H."/>
            <person name="Johannesson H."/>
        </authorList>
    </citation>
    <scope>NUCLEOTIDE SEQUENCE</scope>
    <source>
        <strain evidence="2">CBS 538.74</strain>
    </source>
</reference>
<evidence type="ECO:0000259" key="1">
    <source>
        <dbReference type="Pfam" id="PF14479"/>
    </source>
</evidence>
<name>A0AAN6VL37_9PEZI</name>
<keyword evidence="3" id="KW-1185">Reference proteome</keyword>
<protein>
    <recommendedName>
        <fullName evidence="1">Prion-inhibition and propagation HeLo domain-containing protein</fullName>
    </recommendedName>
</protein>
<dbReference type="Gene3D" id="1.20.120.1020">
    <property type="entry name" value="Prion-inhibition and propagation, HeLo domain"/>
    <property type="match status" value="1"/>
</dbReference>
<feature type="domain" description="Prion-inhibition and propagation HeLo" evidence="1">
    <location>
        <begin position="7"/>
        <end position="98"/>
    </location>
</feature>
<evidence type="ECO:0000313" key="3">
    <source>
        <dbReference type="Proteomes" id="UP001302745"/>
    </source>
</evidence>
<reference evidence="2" key="1">
    <citation type="journal article" date="2023" name="Mol. Phylogenet. Evol.">
        <title>Genome-scale phylogeny and comparative genomics of the fungal order Sordariales.</title>
        <authorList>
            <person name="Hensen N."/>
            <person name="Bonometti L."/>
            <person name="Westerberg I."/>
            <person name="Brannstrom I.O."/>
            <person name="Guillou S."/>
            <person name="Cros-Aarteil S."/>
            <person name="Calhoun S."/>
            <person name="Haridas S."/>
            <person name="Kuo A."/>
            <person name="Mondo S."/>
            <person name="Pangilinan J."/>
            <person name="Riley R."/>
            <person name="LaButti K."/>
            <person name="Andreopoulos B."/>
            <person name="Lipzen A."/>
            <person name="Chen C."/>
            <person name="Yan M."/>
            <person name="Daum C."/>
            <person name="Ng V."/>
            <person name="Clum A."/>
            <person name="Steindorff A."/>
            <person name="Ohm R.A."/>
            <person name="Martin F."/>
            <person name="Silar P."/>
            <person name="Natvig D.O."/>
            <person name="Lalanne C."/>
            <person name="Gautier V."/>
            <person name="Ament-Velasquez S.L."/>
            <person name="Kruys A."/>
            <person name="Hutchinson M.I."/>
            <person name="Powell A.J."/>
            <person name="Barry K."/>
            <person name="Miller A.N."/>
            <person name="Grigoriev I.V."/>
            <person name="Debuchy R."/>
            <person name="Gladieux P."/>
            <person name="Hiltunen Thoren M."/>
            <person name="Johannesson H."/>
        </authorList>
    </citation>
    <scope>NUCLEOTIDE SEQUENCE</scope>
    <source>
        <strain evidence="2">CBS 538.74</strain>
    </source>
</reference>
<dbReference type="Pfam" id="PF14479">
    <property type="entry name" value="HeLo"/>
    <property type="match status" value="1"/>
</dbReference>
<gene>
    <name evidence="2" type="ORF">C8A00DRAFT_44215</name>
</gene>
<comment type="caution">
    <text evidence="2">The sequence shown here is derived from an EMBL/GenBank/DDBJ whole genome shotgun (WGS) entry which is preliminary data.</text>
</comment>